<evidence type="ECO:0000259" key="5">
    <source>
        <dbReference type="PROSITE" id="PS50250"/>
    </source>
</evidence>
<dbReference type="Pfam" id="PF21154">
    <property type="entry name" value="RPN7_PSMD6_C"/>
    <property type="match status" value="1"/>
</dbReference>
<dbReference type="InterPro" id="IPR049549">
    <property type="entry name" value="RPN7_PSMD6_C"/>
</dbReference>
<dbReference type="InterPro" id="IPR036390">
    <property type="entry name" value="WH_DNA-bd_sf"/>
</dbReference>
<keyword evidence="3" id="KW-0647">Proteasome</keyword>
<dbReference type="InterPro" id="IPR019585">
    <property type="entry name" value="Rpn7/CSN1"/>
</dbReference>
<dbReference type="FunFam" id="1.25.40.570:FF:000005">
    <property type="entry name" value="26S proteasome regulatory subunit N7"/>
    <property type="match status" value="1"/>
</dbReference>
<dbReference type="eggNOG" id="KOG0687">
    <property type="taxonomic scope" value="Eukaryota"/>
</dbReference>
<dbReference type="PROSITE" id="PS50250">
    <property type="entry name" value="PCI"/>
    <property type="match status" value="1"/>
</dbReference>
<dbReference type="Gene3D" id="1.25.40.570">
    <property type="match status" value="1"/>
</dbReference>
<dbReference type="GO" id="GO:0005838">
    <property type="term" value="C:proteasome regulatory particle"/>
    <property type="evidence" value="ECO:0000318"/>
    <property type="project" value="GO_Central"/>
</dbReference>
<dbReference type="CTD" id="6750131"/>
<name>B3RI98_TRIAD</name>
<dbReference type="OMA" id="RLHCKVD"/>
<dbReference type="RefSeq" id="XP_002108183.1">
    <property type="nucleotide sequence ID" value="XM_002108147.1"/>
</dbReference>
<dbReference type="PANTHER" id="PTHR14145:SF1">
    <property type="entry name" value="26S PROTEASOME NON-ATPASE REGULATORY SUBUNIT 6"/>
    <property type="match status" value="1"/>
</dbReference>
<accession>B3RI98</accession>
<feature type="domain" description="PCI" evidence="5">
    <location>
        <begin position="190"/>
        <end position="358"/>
    </location>
</feature>
<evidence type="ECO:0000313" key="6">
    <source>
        <dbReference type="EMBL" id="EDV28981.1"/>
    </source>
</evidence>
<dbReference type="STRING" id="10228.B3RI98"/>
<gene>
    <name evidence="6" type="ORF">TRIADDRAFT_18564</name>
</gene>
<dbReference type="KEGG" id="tad:TRIADDRAFT_18564"/>
<evidence type="ECO:0000256" key="3">
    <source>
        <dbReference type="ARBA" id="ARBA00022942"/>
    </source>
</evidence>
<evidence type="ECO:0000256" key="1">
    <source>
        <dbReference type="ARBA" id="ARBA00005717"/>
    </source>
</evidence>
<comment type="similarity">
    <text evidence="1">Belongs to the proteasome subunit S10 family.</text>
</comment>
<keyword evidence="4" id="KW-0175">Coiled coil</keyword>
<dbReference type="InterPro" id="IPR000717">
    <property type="entry name" value="PCI_dom"/>
</dbReference>
<dbReference type="InterPro" id="IPR045135">
    <property type="entry name" value="Rpn7_N"/>
</dbReference>
<proteinExistence type="inferred from homology"/>
<sequence>MEEEGLSNIPNLQIARLKFLCTMPEYDMNQKGQAKEQLMKNIEAANMAPFYQEICREMKWEVDDKLLNKMKLTNQAELKRLSDALEDAEKNRGESEVRDIMLEKAEYLSKIGDKDGSLIALRQTYDKTMALGQKMDIIFHLIRIGFFYTDHDLIKRNIQKAESLLDEGGDWDRRNRLKVYRGLYALAIRDFKTTATSFLDTISTFTSYELMDYKQFVIYTVVASMISLERVDLKDKVVNGSEILEVLHELPKIKSFLNSLYYCNYDQFFVALGDIEQIMKFDRYTYLHYRYYVNEMKIRVYKQLLQSYKSLTLQYMANAFGVSTEYIDKELSRLIAAERLNCKINKVMGFVETNRPDSKNRQYQAIVKHGDALLNRMQKLSRIINV</sequence>
<dbReference type="EMBL" id="DS985241">
    <property type="protein sequence ID" value="EDV28981.1"/>
    <property type="molecule type" value="Genomic_DNA"/>
</dbReference>
<organism evidence="6 7">
    <name type="scientific">Trichoplax adhaerens</name>
    <name type="common">Trichoplax reptans</name>
    <dbReference type="NCBI Taxonomy" id="10228"/>
    <lineage>
        <taxon>Eukaryota</taxon>
        <taxon>Metazoa</taxon>
        <taxon>Placozoa</taxon>
        <taxon>Uniplacotomia</taxon>
        <taxon>Trichoplacea</taxon>
        <taxon>Trichoplacidae</taxon>
        <taxon>Trichoplax</taxon>
    </lineage>
</organism>
<dbReference type="HOGENOM" id="CLU_031814_0_0_1"/>
<dbReference type="GO" id="GO:0043161">
    <property type="term" value="P:proteasome-mediated ubiquitin-dependent protein catabolic process"/>
    <property type="evidence" value="ECO:0000318"/>
    <property type="project" value="GO_Central"/>
</dbReference>
<keyword evidence="7" id="KW-1185">Reference proteome</keyword>
<dbReference type="PhylomeDB" id="B3RI98"/>
<dbReference type="OrthoDB" id="1452at2759"/>
<dbReference type="AlphaFoldDB" id="B3RI98"/>
<dbReference type="Pfam" id="PF10602">
    <property type="entry name" value="RPN7"/>
    <property type="match status" value="1"/>
</dbReference>
<feature type="coiled-coil region" evidence="4">
    <location>
        <begin position="71"/>
        <end position="98"/>
    </location>
</feature>
<dbReference type="PANTHER" id="PTHR14145">
    <property type="entry name" value="26S PROTESOME SUBUNIT 6"/>
    <property type="match status" value="1"/>
</dbReference>
<evidence type="ECO:0000313" key="7">
    <source>
        <dbReference type="Proteomes" id="UP000009022"/>
    </source>
</evidence>
<protein>
    <recommendedName>
        <fullName evidence="2">26S proteasome non-ATPase regulatory subunit 6</fullName>
    </recommendedName>
</protein>
<dbReference type="GeneID" id="6750131"/>
<evidence type="ECO:0000256" key="4">
    <source>
        <dbReference type="SAM" id="Coils"/>
    </source>
</evidence>
<dbReference type="InParanoid" id="B3RI98"/>
<reference evidence="6 7" key="1">
    <citation type="journal article" date="2008" name="Nature">
        <title>The Trichoplax genome and the nature of placozoans.</title>
        <authorList>
            <person name="Srivastava M."/>
            <person name="Begovic E."/>
            <person name="Chapman J."/>
            <person name="Putnam N.H."/>
            <person name="Hellsten U."/>
            <person name="Kawashima T."/>
            <person name="Kuo A."/>
            <person name="Mitros T."/>
            <person name="Salamov A."/>
            <person name="Carpenter M.L."/>
            <person name="Signorovitch A.Y."/>
            <person name="Moreno M.A."/>
            <person name="Kamm K."/>
            <person name="Grimwood J."/>
            <person name="Schmutz J."/>
            <person name="Shapiro H."/>
            <person name="Grigoriev I.V."/>
            <person name="Buss L.W."/>
            <person name="Schierwater B."/>
            <person name="Dellaporta S.L."/>
            <person name="Rokhsar D.S."/>
        </authorList>
    </citation>
    <scope>NUCLEOTIDE SEQUENCE [LARGE SCALE GENOMIC DNA]</scope>
    <source>
        <strain evidence="6 7">Grell-BS-1999</strain>
    </source>
</reference>
<evidence type="ECO:0000256" key="2">
    <source>
        <dbReference type="ARBA" id="ARBA00014932"/>
    </source>
</evidence>
<dbReference type="SMART" id="SM00088">
    <property type="entry name" value="PINT"/>
    <property type="match status" value="1"/>
</dbReference>
<dbReference type="Proteomes" id="UP000009022">
    <property type="component" value="Unassembled WGS sequence"/>
</dbReference>
<dbReference type="SUPFAM" id="SSF46785">
    <property type="entry name" value="Winged helix' DNA-binding domain"/>
    <property type="match status" value="1"/>
</dbReference>
<dbReference type="Pfam" id="PF01399">
    <property type="entry name" value="PCI"/>
    <property type="match status" value="1"/>
</dbReference>